<feature type="compositionally biased region" description="Basic and acidic residues" evidence="1">
    <location>
        <begin position="106"/>
        <end position="116"/>
    </location>
</feature>
<dbReference type="AlphaFoldDB" id="A0A8W8N9B0"/>
<sequence length="943" mass="104481">MEGKTNGMWSTRLEVIYKERYNEEPPPNLMYLIEKWTDVVKVEEHPDIGRTLLYPVSEEERKKNLQTSVPKAITSNTAGGDSPQSNTKTATTPTATPTATPTSSPDRPRSQPEVSQKIKEIKIPAGENLPLGDKVTVYMTYLGEDGSVCVQHEDSAIFQITKQIDAVESGPVPDLEDLQPGRFVAALYITETEKLWSRAEVISRDGTTVDVLFIDYGNSGSCSQNSIRFLTEELAQYPMQIIYCYLDGVAPLEDADTWSKEFKERFAEIVTDQELIAITRDISPDGTHIVDLFLTSDPSTSINDRLVAEGILRKLTDEEQGVVTIDDEPEELELPTDTNQWDIYVSFINSSTNSVMIRLVGEKYSDKLEELEKKLEEVFHSSEEDVEIAEGQVCVAYVDELYHRVRVIKKEPLKYQCYFLDHGDSDGLVPSQLSVFDPKINKLLPYQAFEVSLDGLEEFAENVTTLEKLFDMALGKTLVAEITARDEIFSIVIYDTQGASDVNVNQEILKAVQREAATSLLTSSGSNPQSTESSPLPLRKTTDTSSKTLTSSSPQSFSPKRQPQSAVTAATSTTSKVPTVPKSQLPSKSTEGKENNGTDSGETESGEGSWETEEEEVIEGVPAGKTLTASGPKSPLQAKQKKTESSPARVTDKQPKTKQVSSPVKKLTESLSSLSTQDSVMSGDSPGATEGGATQNPEAQTLYTWSSSKKPPGASKGNPSENDEIALVNVQVYNTRPVPKKFEIPPKGEYCDVHIINIFDPTNFVLIPFQFMNELDELIRKMIEYFNSVEEKLPLTGSDLMVGQMYAGRKEGAWYRVIVKNVIQSNHASVYMVDFGEFIVMSIEDIRLLPYCFAQLPQLAIKGKLFGIKPAKDSKVWSEAAKYKFIQMAHNKSLVALSCGTEDVLGQEFTLMRLVDTSQQDQDICLDDELLEMGVAEKIRPLS</sequence>
<feature type="compositionally biased region" description="Low complexity" evidence="1">
    <location>
        <begin position="543"/>
        <end position="582"/>
    </location>
</feature>
<feature type="compositionally biased region" description="Polar residues" evidence="1">
    <location>
        <begin position="520"/>
        <end position="534"/>
    </location>
</feature>
<dbReference type="Gene3D" id="2.40.50.90">
    <property type="match status" value="3"/>
</dbReference>
<dbReference type="InterPro" id="IPR035437">
    <property type="entry name" value="SNase_OB-fold_sf"/>
</dbReference>
<feature type="region of interest" description="Disordered" evidence="1">
    <location>
        <begin position="704"/>
        <end position="723"/>
    </location>
</feature>
<dbReference type="InterPro" id="IPR050621">
    <property type="entry name" value="Tudor_domain_containing"/>
</dbReference>
<dbReference type="EnsemblMetazoa" id="G5873.3">
    <property type="protein sequence ID" value="G5873.3:cds"/>
    <property type="gene ID" value="G5873"/>
</dbReference>
<feature type="compositionally biased region" description="Low complexity" evidence="1">
    <location>
        <begin position="89"/>
        <end position="102"/>
    </location>
</feature>
<dbReference type="SMART" id="SM00333">
    <property type="entry name" value="TUDOR"/>
    <property type="match status" value="3"/>
</dbReference>
<accession>A0A8W8N9B0</accession>
<feature type="domain" description="Tudor" evidence="2">
    <location>
        <begin position="799"/>
        <end position="856"/>
    </location>
</feature>
<evidence type="ECO:0000313" key="4">
    <source>
        <dbReference type="Proteomes" id="UP000005408"/>
    </source>
</evidence>
<dbReference type="InterPro" id="IPR002999">
    <property type="entry name" value="Tudor"/>
</dbReference>
<keyword evidence="4" id="KW-1185">Reference proteome</keyword>
<feature type="compositionally biased region" description="Low complexity" evidence="1">
    <location>
        <begin position="706"/>
        <end position="720"/>
    </location>
</feature>
<dbReference type="Gene3D" id="3.30.420.610">
    <property type="entry name" value="LOTUS domain-like"/>
    <property type="match status" value="1"/>
</dbReference>
<evidence type="ECO:0000313" key="3">
    <source>
        <dbReference type="EnsemblMetazoa" id="G5873.3:cds"/>
    </source>
</evidence>
<dbReference type="Proteomes" id="UP000005408">
    <property type="component" value="Unassembled WGS sequence"/>
</dbReference>
<dbReference type="PANTHER" id="PTHR22948:SF76">
    <property type="entry name" value="FI20010P1-RELATED"/>
    <property type="match status" value="1"/>
</dbReference>
<dbReference type="Gene3D" id="2.30.30.140">
    <property type="match status" value="3"/>
</dbReference>
<reference evidence="3" key="1">
    <citation type="submission" date="2022-08" db="UniProtKB">
        <authorList>
            <consortium name="EnsemblMetazoa"/>
        </authorList>
    </citation>
    <scope>IDENTIFICATION</scope>
    <source>
        <strain evidence="3">05x7-T-G4-1.051#20</strain>
    </source>
</reference>
<proteinExistence type="predicted"/>
<feature type="region of interest" description="Disordered" evidence="1">
    <location>
        <begin position="520"/>
        <end position="696"/>
    </location>
</feature>
<feature type="region of interest" description="Disordered" evidence="1">
    <location>
        <begin position="59"/>
        <end position="116"/>
    </location>
</feature>
<evidence type="ECO:0000259" key="2">
    <source>
        <dbReference type="PROSITE" id="PS50304"/>
    </source>
</evidence>
<evidence type="ECO:0000256" key="1">
    <source>
        <dbReference type="SAM" id="MobiDB-lite"/>
    </source>
</evidence>
<dbReference type="PROSITE" id="PS50304">
    <property type="entry name" value="TUDOR"/>
    <property type="match status" value="1"/>
</dbReference>
<name>A0A8W8N9B0_MAGGI</name>
<feature type="compositionally biased region" description="Polar residues" evidence="1">
    <location>
        <begin position="65"/>
        <end position="88"/>
    </location>
</feature>
<dbReference type="Pfam" id="PF00567">
    <property type="entry name" value="TUDOR"/>
    <property type="match status" value="3"/>
</dbReference>
<dbReference type="PANTHER" id="PTHR22948">
    <property type="entry name" value="TUDOR DOMAIN CONTAINING PROTEIN"/>
    <property type="match status" value="1"/>
</dbReference>
<dbReference type="SUPFAM" id="SSF63748">
    <property type="entry name" value="Tudor/PWWP/MBT"/>
    <property type="match status" value="3"/>
</dbReference>
<organism evidence="3 4">
    <name type="scientific">Magallana gigas</name>
    <name type="common">Pacific oyster</name>
    <name type="synonym">Crassostrea gigas</name>
    <dbReference type="NCBI Taxonomy" id="29159"/>
    <lineage>
        <taxon>Eukaryota</taxon>
        <taxon>Metazoa</taxon>
        <taxon>Spiralia</taxon>
        <taxon>Lophotrochozoa</taxon>
        <taxon>Mollusca</taxon>
        <taxon>Bivalvia</taxon>
        <taxon>Autobranchia</taxon>
        <taxon>Pteriomorphia</taxon>
        <taxon>Ostreida</taxon>
        <taxon>Ostreoidea</taxon>
        <taxon>Ostreidae</taxon>
        <taxon>Magallana</taxon>
    </lineage>
</organism>
<dbReference type="InterPro" id="IPR041966">
    <property type="entry name" value="LOTUS-like"/>
</dbReference>
<protein>
    <recommendedName>
        <fullName evidence="2">Tudor domain-containing protein</fullName>
    </recommendedName>
</protein>
<feature type="compositionally biased region" description="Acidic residues" evidence="1">
    <location>
        <begin position="601"/>
        <end position="618"/>
    </location>
</feature>